<dbReference type="eggNOG" id="ENOG5033G5Q">
    <property type="taxonomic scope" value="Bacteria"/>
</dbReference>
<proteinExistence type="predicted"/>
<dbReference type="RefSeq" id="WP_038665199.1">
    <property type="nucleotide sequence ID" value="NZ_CP009571.1"/>
</dbReference>
<dbReference type="KEGG" id="stax:MC45_15805"/>
<evidence type="ECO:0000313" key="1">
    <source>
        <dbReference type="EMBL" id="AIT07588.1"/>
    </source>
</evidence>
<evidence type="ECO:0000313" key="2">
    <source>
        <dbReference type="Proteomes" id="UP000033200"/>
    </source>
</evidence>
<keyword evidence="2" id="KW-1185">Reference proteome</keyword>
<dbReference type="EMBL" id="CP009571">
    <property type="protein sequence ID" value="AIT07588.1"/>
    <property type="molecule type" value="Genomic_DNA"/>
</dbReference>
<dbReference type="HOGENOM" id="CLU_120493_0_0_5"/>
<reference evidence="1 2" key="1">
    <citation type="submission" date="2014-09" db="EMBL/GenBank/DDBJ databases">
        <title>Using Illumina technology Improving SMRT sequencing Genome Assembly by RASTools.</title>
        <authorList>
            <person name="Zhou Y."/>
            <person name="Ma T."/>
            <person name="Liu T."/>
        </authorList>
    </citation>
    <scope>NUCLEOTIDE SEQUENCE [LARGE SCALE GENOMIC DNA]</scope>
    <source>
        <strain evidence="1 2">ATCC 55669</strain>
    </source>
</reference>
<protein>
    <submittedName>
        <fullName evidence="1">Tail tape measure protein</fullName>
    </submittedName>
</protein>
<name>A0A097EJ59_9SPHN</name>
<gene>
    <name evidence="1" type="ORF">MC45_15805</name>
</gene>
<dbReference type="Proteomes" id="UP000033200">
    <property type="component" value="Chromosome"/>
</dbReference>
<accession>A0A097EJ59</accession>
<organism evidence="1 2">
    <name type="scientific">Sphingomonas taxi</name>
    <dbReference type="NCBI Taxonomy" id="1549858"/>
    <lineage>
        <taxon>Bacteria</taxon>
        <taxon>Pseudomonadati</taxon>
        <taxon>Pseudomonadota</taxon>
        <taxon>Alphaproteobacteria</taxon>
        <taxon>Sphingomonadales</taxon>
        <taxon>Sphingomonadaceae</taxon>
        <taxon>Sphingomonas</taxon>
    </lineage>
</organism>
<sequence length="200" mass="19885">MDEVERMVVGVHADTAGFAREVEAMRGTLEGALGAGAERAGRSIEGALLRAVRSGKFGFEELKGVALAALAQIAKAALHAGVGAVLGGGGMRGDVNWGGERPGDATGGGGAISLLRLMSSGLPGRATGGPVAPGRGYVVGERGPELFVPTASGRVEAAPAAGARDVRVTIHVQAGAGEAPAAMERSSRQVARAVRAALEG</sequence>
<dbReference type="STRING" id="1549858.MC45_15805"/>
<dbReference type="AlphaFoldDB" id="A0A097EJ59"/>